<feature type="domain" description="Aerobactin siderophore biosynthesis IucA/IucC N-terminal" evidence="4">
    <location>
        <begin position="176"/>
        <end position="262"/>
    </location>
</feature>
<comment type="caution">
    <text evidence="6">The sequence shown here is derived from an EMBL/GenBank/DDBJ whole genome shotgun (WGS) entry which is preliminary data.</text>
</comment>
<evidence type="ECO:0000256" key="2">
    <source>
        <dbReference type="ARBA" id="ARBA00007832"/>
    </source>
</evidence>
<organism evidence="6 7">
    <name type="scientific">Nonomuraea indica</name>
    <dbReference type="NCBI Taxonomy" id="1581193"/>
    <lineage>
        <taxon>Bacteria</taxon>
        <taxon>Bacillati</taxon>
        <taxon>Actinomycetota</taxon>
        <taxon>Actinomycetes</taxon>
        <taxon>Streptosporangiales</taxon>
        <taxon>Streptosporangiaceae</taxon>
        <taxon>Nonomuraea</taxon>
    </lineage>
</organism>
<evidence type="ECO:0000256" key="3">
    <source>
        <dbReference type="SAM" id="MobiDB-lite"/>
    </source>
</evidence>
<dbReference type="PANTHER" id="PTHR34384:SF5">
    <property type="entry name" value="L-2,3-DIAMINOPROPANOATE--CITRATE LIGASE"/>
    <property type="match status" value="1"/>
</dbReference>
<feature type="compositionally biased region" description="Low complexity" evidence="3">
    <location>
        <begin position="262"/>
        <end position="277"/>
    </location>
</feature>
<comment type="similarity">
    <text evidence="2">Belongs to the IucA/IucC family.</text>
</comment>
<dbReference type="EMBL" id="JBITMB010000002">
    <property type="protein sequence ID" value="MFI7439933.1"/>
    <property type="molecule type" value="Genomic_DNA"/>
</dbReference>
<reference evidence="6 7" key="1">
    <citation type="submission" date="2024-10" db="EMBL/GenBank/DDBJ databases">
        <title>The Natural Products Discovery Center: Release of the First 8490 Sequenced Strains for Exploring Actinobacteria Biosynthetic Diversity.</title>
        <authorList>
            <person name="Kalkreuter E."/>
            <person name="Kautsar S.A."/>
            <person name="Yang D."/>
            <person name="Bader C.D."/>
            <person name="Teijaro C.N."/>
            <person name="Fluegel L."/>
            <person name="Davis C.M."/>
            <person name="Simpson J.R."/>
            <person name="Lauterbach L."/>
            <person name="Steele A.D."/>
            <person name="Gui C."/>
            <person name="Meng S."/>
            <person name="Li G."/>
            <person name="Viehrig K."/>
            <person name="Ye F."/>
            <person name="Su P."/>
            <person name="Kiefer A.F."/>
            <person name="Nichols A."/>
            <person name="Cepeda A.J."/>
            <person name="Yan W."/>
            <person name="Fan B."/>
            <person name="Jiang Y."/>
            <person name="Adhikari A."/>
            <person name="Zheng C.-J."/>
            <person name="Schuster L."/>
            <person name="Cowan T.M."/>
            <person name="Smanski M.J."/>
            <person name="Chevrette M.G."/>
            <person name="De Carvalho L.P.S."/>
            <person name="Shen B."/>
        </authorList>
    </citation>
    <scope>NUCLEOTIDE SEQUENCE [LARGE SCALE GENOMIC DNA]</scope>
    <source>
        <strain evidence="6 7">NPDC049503</strain>
    </source>
</reference>
<dbReference type="Gene3D" id="1.10.510.40">
    <property type="match status" value="1"/>
</dbReference>
<evidence type="ECO:0000313" key="6">
    <source>
        <dbReference type="EMBL" id="MFI7439933.1"/>
    </source>
</evidence>
<dbReference type="Pfam" id="PF06276">
    <property type="entry name" value="FhuF"/>
    <property type="match status" value="1"/>
</dbReference>
<protein>
    <submittedName>
        <fullName evidence="6">IucA/IucC family protein</fullName>
    </submittedName>
</protein>
<feature type="domain" description="Aerobactin siderophore biosynthesis IucA/IucC-like C-terminal" evidence="5">
    <location>
        <begin position="428"/>
        <end position="582"/>
    </location>
</feature>
<dbReference type="PANTHER" id="PTHR34384">
    <property type="entry name" value="L-2,3-DIAMINOPROPANOATE--CITRATE LIGASE"/>
    <property type="match status" value="1"/>
</dbReference>
<dbReference type="InterPro" id="IPR037455">
    <property type="entry name" value="LucA/IucC-like"/>
</dbReference>
<evidence type="ECO:0000259" key="5">
    <source>
        <dbReference type="Pfam" id="PF06276"/>
    </source>
</evidence>
<comment type="pathway">
    <text evidence="1">Siderophore biosynthesis.</text>
</comment>
<dbReference type="Proteomes" id="UP001612928">
    <property type="component" value="Unassembled WGS sequence"/>
</dbReference>
<accession>A0ABW8A0I9</accession>
<dbReference type="Pfam" id="PF04183">
    <property type="entry name" value="IucA_IucC"/>
    <property type="match status" value="2"/>
</dbReference>
<dbReference type="InterPro" id="IPR022770">
    <property type="entry name" value="IucA/IucC-like_C"/>
</dbReference>
<feature type="region of interest" description="Disordered" evidence="3">
    <location>
        <begin position="262"/>
        <end position="289"/>
    </location>
</feature>
<evidence type="ECO:0000256" key="1">
    <source>
        <dbReference type="ARBA" id="ARBA00004924"/>
    </source>
</evidence>
<dbReference type="InterPro" id="IPR007310">
    <property type="entry name" value="Aerobactin_biosyn_IucA/IucC_N"/>
</dbReference>
<feature type="domain" description="Aerobactin siderophore biosynthesis IucA/IucC N-terminal" evidence="4">
    <location>
        <begin position="289"/>
        <end position="406"/>
    </location>
</feature>
<sequence>MGEVLTMTALLNCVLREVARPEPDGHRLPATGRLLRVHATCPRTRTRGRTPGHRPCEQLPDTRGPDTRGPDTRGSDERGRDGRNPDGHDPGGHGPDGRGPGEEERAGRYPSWAEVLTPDGWRPLSLDGLLTVVGEELRAGTGTGNDELPGEIRHSRDVVRALVAARRDAAPPDDPYLRSEQALLAGHRYHPAPKARGGRGPRAWLRYAPEAYARFPLELLGVPEELLVEEGDAAALDGLGPPPPDGYRLLPAHPWQLDLLGDPRWAPGPGGRPPVAGRRGGQSGGERARGVVRLGRSEAVAVPTSSVRTVYLPDADVFCKFSLDVRITNDVRRLWLRDLRWLTAVDGVLRTVFDDLPDRVPRPAVLSDRGYRTADPGGPDGGEALAVVLRDGLREHLRDGLTPLVAAGISEGYPGVPLDGLDRDGAARWWQRYLDHLVPPVLHAYLRHGVVLECHLQNVLVGVDATGTPGQVIFRDHEGVKLVEDRHRDVLGGREGGGGPGVSAAYGWERLVYCLVVNNLAEIAGAVGVRHPGLAGELWERARAVVAACAGDHGDPPELRALLAASHVPAKANLLLRWTGADGGAMRCVPVPNPLAPSHPGCFGRVSGVTHV</sequence>
<gene>
    <name evidence="6" type="ORF">ACIBP5_08245</name>
</gene>
<evidence type="ECO:0000313" key="7">
    <source>
        <dbReference type="Proteomes" id="UP001612928"/>
    </source>
</evidence>
<feature type="region of interest" description="Disordered" evidence="3">
    <location>
        <begin position="38"/>
        <end position="108"/>
    </location>
</feature>
<evidence type="ECO:0000259" key="4">
    <source>
        <dbReference type="Pfam" id="PF04183"/>
    </source>
</evidence>
<dbReference type="RefSeq" id="WP_397019620.1">
    <property type="nucleotide sequence ID" value="NZ_JBITMB010000002.1"/>
</dbReference>
<feature type="compositionally biased region" description="Basic and acidic residues" evidence="3">
    <location>
        <begin position="63"/>
        <end position="107"/>
    </location>
</feature>
<keyword evidence="7" id="KW-1185">Reference proteome</keyword>
<proteinExistence type="inferred from homology"/>
<name>A0ABW8A0I9_9ACTN</name>